<proteinExistence type="predicted"/>
<organism evidence="1 2">
    <name type="scientific">Nepenthes gracilis</name>
    <name type="common">Slender pitcher plant</name>
    <dbReference type="NCBI Taxonomy" id="150966"/>
    <lineage>
        <taxon>Eukaryota</taxon>
        <taxon>Viridiplantae</taxon>
        <taxon>Streptophyta</taxon>
        <taxon>Embryophyta</taxon>
        <taxon>Tracheophyta</taxon>
        <taxon>Spermatophyta</taxon>
        <taxon>Magnoliopsida</taxon>
        <taxon>eudicotyledons</taxon>
        <taxon>Gunneridae</taxon>
        <taxon>Pentapetalae</taxon>
        <taxon>Caryophyllales</taxon>
        <taxon>Nepenthaceae</taxon>
        <taxon>Nepenthes</taxon>
    </lineage>
</organism>
<dbReference type="AlphaFoldDB" id="A0AAD3T7F0"/>
<evidence type="ECO:0000313" key="2">
    <source>
        <dbReference type="Proteomes" id="UP001279734"/>
    </source>
</evidence>
<protein>
    <submittedName>
        <fullName evidence="1">Uncharacterized protein</fullName>
    </submittedName>
</protein>
<dbReference type="EMBL" id="BSYO01000026">
    <property type="protein sequence ID" value="GMH23432.1"/>
    <property type="molecule type" value="Genomic_DNA"/>
</dbReference>
<dbReference type="Proteomes" id="UP001279734">
    <property type="component" value="Unassembled WGS sequence"/>
</dbReference>
<gene>
    <name evidence="1" type="ORF">Nepgr_025275</name>
</gene>
<name>A0AAD3T7F0_NEPGR</name>
<accession>A0AAD3T7F0</accession>
<sequence length="143" mass="16640">MAGGSSRSLTYYDFMGVGTDYSTTIENPPTERENLWPIKRELTALEIRDDAFYMEKEAFQAYVLPLMPRAIRDKLAKGLVVEIAAKDERCVFYVMKLFTYEGYYVLTSYRSQSQTFIRSRELVAGQSIWLRWINGYMELKVLG</sequence>
<comment type="caution">
    <text evidence="1">The sequence shown here is derived from an EMBL/GenBank/DDBJ whole genome shotgun (WGS) entry which is preliminary data.</text>
</comment>
<reference evidence="1" key="1">
    <citation type="submission" date="2023-05" db="EMBL/GenBank/DDBJ databases">
        <title>Nepenthes gracilis genome sequencing.</title>
        <authorList>
            <person name="Fukushima K."/>
        </authorList>
    </citation>
    <scope>NUCLEOTIDE SEQUENCE</scope>
    <source>
        <strain evidence="1">SING2019-196</strain>
    </source>
</reference>
<evidence type="ECO:0000313" key="1">
    <source>
        <dbReference type="EMBL" id="GMH23432.1"/>
    </source>
</evidence>
<keyword evidence="2" id="KW-1185">Reference proteome</keyword>